<reference evidence="1" key="1">
    <citation type="submission" date="2022-11" db="EMBL/GenBank/DDBJ databases">
        <title>Genome Sequence of Boeremia exigua.</title>
        <authorList>
            <person name="Buettner E."/>
        </authorList>
    </citation>
    <scope>NUCLEOTIDE SEQUENCE</scope>
    <source>
        <strain evidence="1">CU02</strain>
    </source>
</reference>
<dbReference type="EMBL" id="JAPHNI010000368">
    <property type="protein sequence ID" value="KAJ8111879.1"/>
    <property type="molecule type" value="Genomic_DNA"/>
</dbReference>
<sequence length="192" mass="22735">MGLEEALQECDTFVSEDYIPWSKLAEKHSVVRSTLTRQWRRQTRSREEKAVAQQKLTPQQEVELVKYIEELTSRRIPPTREMIRNFASAVAKEPVSESWVTRFINKYTIDLISKYSTRIDSNCHNADSHSKYKLYFNLLQAKIDEYNVEVEDTYNMDEKGFLISITTRTKHVFSRRLAWLKQVFNRFTKAKA</sequence>
<name>A0ACC2I9L9_9PLEO</name>
<evidence type="ECO:0000313" key="2">
    <source>
        <dbReference type="Proteomes" id="UP001153331"/>
    </source>
</evidence>
<proteinExistence type="predicted"/>
<comment type="caution">
    <text evidence="1">The sequence shown here is derived from an EMBL/GenBank/DDBJ whole genome shotgun (WGS) entry which is preliminary data.</text>
</comment>
<dbReference type="Proteomes" id="UP001153331">
    <property type="component" value="Unassembled WGS sequence"/>
</dbReference>
<keyword evidence="2" id="KW-1185">Reference proteome</keyword>
<gene>
    <name evidence="1" type="ORF">OPT61_g5627</name>
</gene>
<evidence type="ECO:0000313" key="1">
    <source>
        <dbReference type="EMBL" id="KAJ8111879.1"/>
    </source>
</evidence>
<accession>A0ACC2I9L9</accession>
<organism evidence="1 2">
    <name type="scientific">Boeremia exigua</name>
    <dbReference type="NCBI Taxonomy" id="749465"/>
    <lineage>
        <taxon>Eukaryota</taxon>
        <taxon>Fungi</taxon>
        <taxon>Dikarya</taxon>
        <taxon>Ascomycota</taxon>
        <taxon>Pezizomycotina</taxon>
        <taxon>Dothideomycetes</taxon>
        <taxon>Pleosporomycetidae</taxon>
        <taxon>Pleosporales</taxon>
        <taxon>Pleosporineae</taxon>
        <taxon>Didymellaceae</taxon>
        <taxon>Boeremia</taxon>
    </lineage>
</organism>
<protein>
    <submittedName>
        <fullName evidence="1">Uncharacterized protein</fullName>
    </submittedName>
</protein>